<comment type="caution">
    <text evidence="3">The sequence shown here is derived from an EMBL/GenBank/DDBJ whole genome shotgun (WGS) entry which is preliminary data.</text>
</comment>
<protein>
    <recommendedName>
        <fullName evidence="2">DUF6808 domain-containing protein</fullName>
    </recommendedName>
</protein>
<evidence type="ECO:0000313" key="3">
    <source>
        <dbReference type="EMBL" id="PWB08198.1"/>
    </source>
</evidence>
<reference evidence="4" key="1">
    <citation type="submission" date="2018-02" db="EMBL/GenBank/DDBJ databases">
        <authorList>
            <person name="Clavel T."/>
            <person name="Strowig T."/>
        </authorList>
    </citation>
    <scope>NUCLEOTIDE SEQUENCE [LARGE SCALE GENOMIC DNA]</scope>
    <source>
        <strain evidence="4">DSM 100764</strain>
    </source>
</reference>
<evidence type="ECO:0000259" key="2">
    <source>
        <dbReference type="Pfam" id="PF20647"/>
    </source>
</evidence>
<dbReference type="GeneID" id="93424997"/>
<organism evidence="3 4">
    <name type="scientific">Paramuribaculum intestinale</name>
    <dbReference type="NCBI Taxonomy" id="2094151"/>
    <lineage>
        <taxon>Bacteria</taxon>
        <taxon>Pseudomonadati</taxon>
        <taxon>Bacteroidota</taxon>
        <taxon>Bacteroidia</taxon>
        <taxon>Bacteroidales</taxon>
        <taxon>Muribaculaceae</taxon>
        <taxon>Paramuribaculum</taxon>
    </lineage>
</organism>
<feature type="chain" id="PRO_5015857832" description="DUF6808 domain-containing protein" evidence="1">
    <location>
        <begin position="22"/>
        <end position="164"/>
    </location>
</feature>
<accession>A0A2V1ITS9</accession>
<name>A0A2V1ITS9_9BACT</name>
<dbReference type="RefSeq" id="WP_107035635.1">
    <property type="nucleotide sequence ID" value="NZ_CAOLHR010000014.1"/>
</dbReference>
<keyword evidence="4" id="KW-1185">Reference proteome</keyword>
<gene>
    <name evidence="3" type="ORF">C5O25_05010</name>
</gene>
<dbReference type="Pfam" id="PF20647">
    <property type="entry name" value="DUF6808"/>
    <property type="match status" value="1"/>
</dbReference>
<evidence type="ECO:0000313" key="4">
    <source>
        <dbReference type="Proteomes" id="UP000244925"/>
    </source>
</evidence>
<dbReference type="AlphaFoldDB" id="A0A2V1ITS9"/>
<dbReference type="PROSITE" id="PS51257">
    <property type="entry name" value="PROKAR_LIPOPROTEIN"/>
    <property type="match status" value="1"/>
</dbReference>
<dbReference type="InterPro" id="IPR049214">
    <property type="entry name" value="DUF6808"/>
</dbReference>
<sequence length="164" mass="17357">MEMLRCIFVAVLAAAAGFVAGVSVGCKESAAGVCRTVEVVRDTVTVRDTIVVERPVAVERRVTDTIMVRVAATDTCAALTDSVDVLLRAESVRYAGDRYEAWVSGYRPRLDSLRIYGEDRVVNSVVAVPATGRRRRWGVGVAAGVALTPSGVGPGVVVGVTYSL</sequence>
<feature type="signal peptide" evidence="1">
    <location>
        <begin position="1"/>
        <end position="21"/>
    </location>
</feature>
<keyword evidence="1" id="KW-0732">Signal</keyword>
<dbReference type="EMBL" id="PUBV01000007">
    <property type="protein sequence ID" value="PWB08198.1"/>
    <property type="molecule type" value="Genomic_DNA"/>
</dbReference>
<dbReference type="Proteomes" id="UP000244925">
    <property type="component" value="Unassembled WGS sequence"/>
</dbReference>
<feature type="domain" description="DUF6808" evidence="2">
    <location>
        <begin position="81"/>
        <end position="164"/>
    </location>
</feature>
<proteinExistence type="predicted"/>
<evidence type="ECO:0000256" key="1">
    <source>
        <dbReference type="SAM" id="SignalP"/>
    </source>
</evidence>